<organism evidence="2 3">
    <name type="scientific">Sulfurivirga caldicuralii</name>
    <dbReference type="NCBI Taxonomy" id="364032"/>
    <lineage>
        <taxon>Bacteria</taxon>
        <taxon>Pseudomonadati</taxon>
        <taxon>Pseudomonadota</taxon>
        <taxon>Gammaproteobacteria</taxon>
        <taxon>Thiotrichales</taxon>
        <taxon>Piscirickettsiaceae</taxon>
        <taxon>Sulfurivirga</taxon>
    </lineage>
</organism>
<evidence type="ECO:0000313" key="2">
    <source>
        <dbReference type="EMBL" id="SIN78581.1"/>
    </source>
</evidence>
<sequence>MRIAVVTTTRADYGILKPLIKALEKADWAQLQLLVTGSHLLESQGSTQHEIEADGVPVAVKVPIFSESDTSALHAAQAFGRAAEQIAPVLDRLKPDALVVLGDRFETLAIAAAAALLHIPIVHLHGGEQTFGALDNRFRHAISQLADWHLTATARARETLIRMGLPMQRVFHVGALGVWNVLNQPRLSREALQAQSPIALKAPLFLITFHPETDTGQTPQAQVEALIKALEAFPQSSQIITYANVDEGGEAINALWQAYAARHPDRVWLTPSLGQQRYHSLMAIADAVIGNSSSGILEAPSFGVRTVNIGARQAGRERAATVVDVPAESGVIIAAIDRVLTQGKVDSAQNPYACADTLGKILKIIREKVAP</sequence>
<dbReference type="InterPro" id="IPR029767">
    <property type="entry name" value="WecB-like"/>
</dbReference>
<dbReference type="InterPro" id="IPR020004">
    <property type="entry name" value="UDP-GlcNAc_Epase"/>
</dbReference>
<dbReference type="Gene3D" id="3.40.50.2000">
    <property type="entry name" value="Glycogen Phosphorylase B"/>
    <property type="match status" value="2"/>
</dbReference>
<dbReference type="NCBIfam" id="TIGR03568">
    <property type="entry name" value="NeuC_NnaA"/>
    <property type="match status" value="1"/>
</dbReference>
<accession>A0A1N6E6G1</accession>
<dbReference type="AlphaFoldDB" id="A0A1N6E6G1"/>
<keyword evidence="3" id="KW-1185">Reference proteome</keyword>
<evidence type="ECO:0000259" key="1">
    <source>
        <dbReference type="Pfam" id="PF02350"/>
    </source>
</evidence>
<reference evidence="2 3" key="1">
    <citation type="submission" date="2016-11" db="EMBL/GenBank/DDBJ databases">
        <authorList>
            <person name="Jaros S."/>
            <person name="Januszkiewicz K."/>
            <person name="Wedrychowicz H."/>
        </authorList>
    </citation>
    <scope>NUCLEOTIDE SEQUENCE [LARGE SCALE GENOMIC DNA]</scope>
    <source>
        <strain evidence="2 3">DSM 17737</strain>
    </source>
</reference>
<name>A0A1N6E6G1_9GAMM</name>
<dbReference type="InterPro" id="IPR003331">
    <property type="entry name" value="UDP_GlcNAc_Epimerase_2_dom"/>
</dbReference>
<dbReference type="PANTHER" id="PTHR43174">
    <property type="entry name" value="UDP-N-ACETYLGLUCOSAMINE 2-EPIMERASE"/>
    <property type="match status" value="1"/>
</dbReference>
<dbReference type="EMBL" id="FSRE01000001">
    <property type="protein sequence ID" value="SIN78581.1"/>
    <property type="molecule type" value="Genomic_DNA"/>
</dbReference>
<feature type="domain" description="UDP-N-acetylglucosamine 2-epimerase" evidence="1">
    <location>
        <begin position="21"/>
        <end position="366"/>
    </location>
</feature>
<dbReference type="RefSeq" id="WP_084188202.1">
    <property type="nucleotide sequence ID" value="NZ_FSRE01000001.1"/>
</dbReference>
<dbReference type="PANTHER" id="PTHR43174:SF3">
    <property type="entry name" value="UDP-N-ACETYLGLUCOSAMINE 2-EPIMERASE"/>
    <property type="match status" value="1"/>
</dbReference>
<dbReference type="STRING" id="364032.SAMN05443662_0621"/>
<dbReference type="GO" id="GO:0006047">
    <property type="term" value="P:UDP-N-acetylglucosamine metabolic process"/>
    <property type="evidence" value="ECO:0007669"/>
    <property type="project" value="InterPro"/>
</dbReference>
<dbReference type="Pfam" id="PF02350">
    <property type="entry name" value="Epimerase_2"/>
    <property type="match status" value="1"/>
</dbReference>
<gene>
    <name evidence="2" type="ORF">SAMN05443662_0621</name>
</gene>
<protein>
    <submittedName>
        <fullName evidence="2">UDP-N-acetylglucosamine 2-epimerase (Non-hydrolysing)</fullName>
    </submittedName>
</protein>
<dbReference type="GO" id="GO:0004553">
    <property type="term" value="F:hydrolase activity, hydrolyzing O-glycosyl compounds"/>
    <property type="evidence" value="ECO:0007669"/>
    <property type="project" value="InterPro"/>
</dbReference>
<evidence type="ECO:0000313" key="3">
    <source>
        <dbReference type="Proteomes" id="UP000198461"/>
    </source>
</evidence>
<dbReference type="SUPFAM" id="SSF53756">
    <property type="entry name" value="UDP-Glycosyltransferase/glycogen phosphorylase"/>
    <property type="match status" value="1"/>
</dbReference>
<proteinExistence type="predicted"/>
<dbReference type="Proteomes" id="UP000198461">
    <property type="component" value="Unassembled WGS sequence"/>
</dbReference>